<dbReference type="Proteomes" id="UP001501102">
    <property type="component" value="Unassembled WGS sequence"/>
</dbReference>
<gene>
    <name evidence="2" type="ORF">GCM10020221_01600</name>
</gene>
<reference evidence="2 3" key="1">
    <citation type="journal article" date="2019" name="Int. J. Syst. Evol. Microbiol.">
        <title>The Global Catalogue of Microorganisms (GCM) 10K type strain sequencing project: providing services to taxonomists for standard genome sequencing and annotation.</title>
        <authorList>
            <consortium name="The Broad Institute Genomics Platform"/>
            <consortium name="The Broad Institute Genome Sequencing Center for Infectious Disease"/>
            <person name="Wu L."/>
            <person name="Ma J."/>
        </authorList>
    </citation>
    <scope>NUCLEOTIDE SEQUENCE [LARGE SCALE GENOMIC DNA]</scope>
    <source>
        <strain evidence="2 3">JCM 4087</strain>
    </source>
</reference>
<feature type="region of interest" description="Disordered" evidence="1">
    <location>
        <begin position="52"/>
        <end position="75"/>
    </location>
</feature>
<comment type="caution">
    <text evidence="2">The sequence shown here is derived from an EMBL/GenBank/DDBJ whole genome shotgun (WGS) entry which is preliminary data.</text>
</comment>
<keyword evidence="3" id="KW-1185">Reference proteome</keyword>
<evidence type="ECO:0000313" key="3">
    <source>
        <dbReference type="Proteomes" id="UP001501102"/>
    </source>
</evidence>
<evidence type="ECO:0000256" key="1">
    <source>
        <dbReference type="SAM" id="MobiDB-lite"/>
    </source>
</evidence>
<protein>
    <submittedName>
        <fullName evidence="2">Uncharacterized protein</fullName>
    </submittedName>
</protein>
<proteinExistence type="predicted"/>
<evidence type="ECO:0000313" key="2">
    <source>
        <dbReference type="EMBL" id="GAA2909216.1"/>
    </source>
</evidence>
<sequence length="75" mass="8730">MPVSRFADEVLARMRLDDLQVPITRREQFRHLPRLGPIDWVRFVGDHGAQEIGTALRGPDREEPRPVRQRTAEQS</sequence>
<accession>A0ABN3WDJ6</accession>
<name>A0ABN3WDJ6_STRTU</name>
<organism evidence="2 3">
    <name type="scientific">Streptomyces thioluteus</name>
    <dbReference type="NCBI Taxonomy" id="66431"/>
    <lineage>
        <taxon>Bacteria</taxon>
        <taxon>Bacillati</taxon>
        <taxon>Actinomycetota</taxon>
        <taxon>Actinomycetes</taxon>
        <taxon>Kitasatosporales</taxon>
        <taxon>Streptomycetaceae</taxon>
        <taxon>Streptomyces</taxon>
    </lineage>
</organism>
<dbReference type="EMBL" id="BAAAXZ010000005">
    <property type="protein sequence ID" value="GAA2909216.1"/>
    <property type="molecule type" value="Genomic_DNA"/>
</dbReference>